<protein>
    <submittedName>
        <fullName evidence="2">Uncharacterized protein</fullName>
    </submittedName>
</protein>
<reference evidence="2 3" key="1">
    <citation type="journal article" date="2016" name="Nat. Commun.">
        <title>Thousands of microbial genomes shed light on interconnected biogeochemical processes in an aquifer system.</title>
        <authorList>
            <person name="Anantharaman K."/>
            <person name="Brown C.T."/>
            <person name="Hug L.A."/>
            <person name="Sharon I."/>
            <person name="Castelle C.J."/>
            <person name="Probst A.J."/>
            <person name="Thomas B.C."/>
            <person name="Singh A."/>
            <person name="Wilkins M.J."/>
            <person name="Karaoz U."/>
            <person name="Brodie E.L."/>
            <person name="Williams K.H."/>
            <person name="Hubbard S.S."/>
            <person name="Banfield J.F."/>
        </authorList>
    </citation>
    <scope>NUCLEOTIDE SEQUENCE [LARGE SCALE GENOMIC DNA]</scope>
</reference>
<evidence type="ECO:0000313" key="2">
    <source>
        <dbReference type="EMBL" id="OGY72411.1"/>
    </source>
</evidence>
<evidence type="ECO:0000313" key="3">
    <source>
        <dbReference type="Proteomes" id="UP000178315"/>
    </source>
</evidence>
<accession>A0A1G2A6N3</accession>
<keyword evidence="1" id="KW-0472">Membrane</keyword>
<name>A0A1G2A6N3_9BACT</name>
<proteinExistence type="predicted"/>
<feature type="transmembrane region" description="Helical" evidence="1">
    <location>
        <begin position="56"/>
        <end position="73"/>
    </location>
</feature>
<keyword evidence="1" id="KW-0812">Transmembrane</keyword>
<feature type="transmembrane region" description="Helical" evidence="1">
    <location>
        <begin position="20"/>
        <end position="40"/>
    </location>
</feature>
<sequence>MFKPTKDYFLNIQPESFTGLGAFFLVTAMLSLIIGAALLMHSSKIPMFFRKLARKARKMFFLYGGISLLLYFFRKEKVPYLSMRLWLWIWFFNFWTIFFIVLYKEFRKIPDRKEKWQKELKLKRYAS</sequence>
<keyword evidence="1" id="KW-1133">Transmembrane helix</keyword>
<dbReference type="EMBL" id="MHJU01000036">
    <property type="protein sequence ID" value="OGY72411.1"/>
    <property type="molecule type" value="Genomic_DNA"/>
</dbReference>
<feature type="transmembrane region" description="Helical" evidence="1">
    <location>
        <begin position="85"/>
        <end position="103"/>
    </location>
</feature>
<dbReference type="AlphaFoldDB" id="A0A1G2A6N3"/>
<organism evidence="2 3">
    <name type="scientific">Candidatus Jacksonbacteria bacterium RIFCSPLOWO2_02_FULL_44_20</name>
    <dbReference type="NCBI Taxonomy" id="1798460"/>
    <lineage>
        <taxon>Bacteria</taxon>
        <taxon>Candidatus Jacksoniibacteriota</taxon>
    </lineage>
</organism>
<comment type="caution">
    <text evidence="2">The sequence shown here is derived from an EMBL/GenBank/DDBJ whole genome shotgun (WGS) entry which is preliminary data.</text>
</comment>
<gene>
    <name evidence="2" type="ORF">A3H61_03780</name>
</gene>
<dbReference type="Proteomes" id="UP000178315">
    <property type="component" value="Unassembled WGS sequence"/>
</dbReference>
<evidence type="ECO:0000256" key="1">
    <source>
        <dbReference type="SAM" id="Phobius"/>
    </source>
</evidence>